<name>A0AAW2IRQ1_9LAMI</name>
<reference evidence="1" key="2">
    <citation type="journal article" date="2024" name="Plant">
        <title>Genomic evolution and insights into agronomic trait innovations of Sesamum species.</title>
        <authorList>
            <person name="Miao H."/>
            <person name="Wang L."/>
            <person name="Qu L."/>
            <person name="Liu H."/>
            <person name="Sun Y."/>
            <person name="Le M."/>
            <person name="Wang Q."/>
            <person name="Wei S."/>
            <person name="Zheng Y."/>
            <person name="Lin W."/>
            <person name="Duan Y."/>
            <person name="Cao H."/>
            <person name="Xiong S."/>
            <person name="Wang X."/>
            <person name="Wei L."/>
            <person name="Li C."/>
            <person name="Ma Q."/>
            <person name="Ju M."/>
            <person name="Zhao R."/>
            <person name="Li G."/>
            <person name="Mu C."/>
            <person name="Tian Q."/>
            <person name="Mei H."/>
            <person name="Zhang T."/>
            <person name="Gao T."/>
            <person name="Zhang H."/>
        </authorList>
    </citation>
    <scope>NUCLEOTIDE SEQUENCE</scope>
    <source>
        <strain evidence="1">G01</strain>
    </source>
</reference>
<dbReference type="AlphaFoldDB" id="A0AAW2IRQ1"/>
<evidence type="ECO:0000313" key="1">
    <source>
        <dbReference type="EMBL" id="KAL0284318.1"/>
    </source>
</evidence>
<dbReference type="EMBL" id="JACGWK010001661">
    <property type="protein sequence ID" value="KAL0284318.1"/>
    <property type="molecule type" value="Genomic_DNA"/>
</dbReference>
<gene>
    <name evidence="1" type="ORF">Sangu_2832900</name>
</gene>
<proteinExistence type="predicted"/>
<protein>
    <submittedName>
        <fullName evidence="1">Uncharacterized protein</fullName>
    </submittedName>
</protein>
<comment type="caution">
    <text evidence="1">The sequence shown here is derived from an EMBL/GenBank/DDBJ whole genome shotgun (WGS) entry which is preliminary data.</text>
</comment>
<reference evidence="1" key="1">
    <citation type="submission" date="2020-06" db="EMBL/GenBank/DDBJ databases">
        <authorList>
            <person name="Li T."/>
            <person name="Hu X."/>
            <person name="Zhang T."/>
            <person name="Song X."/>
            <person name="Zhang H."/>
            <person name="Dai N."/>
            <person name="Sheng W."/>
            <person name="Hou X."/>
            <person name="Wei L."/>
        </authorList>
    </citation>
    <scope>NUCLEOTIDE SEQUENCE</scope>
    <source>
        <strain evidence="1">G01</strain>
        <tissue evidence="1">Leaf</tissue>
    </source>
</reference>
<accession>A0AAW2IRQ1</accession>
<sequence length="108" mass="12453">MSNGIQKQYGRLDDFSSTMLRISDVYAVPNSRIRYAATKAFFGIKLTEGSSVQNHGVKMLFLVEKLEDLEGGHDNNMYIDVILKSFLPFYDHLWSATKRMDLRRLIMS</sequence>
<organism evidence="1">
    <name type="scientific">Sesamum angustifolium</name>
    <dbReference type="NCBI Taxonomy" id="2727405"/>
    <lineage>
        <taxon>Eukaryota</taxon>
        <taxon>Viridiplantae</taxon>
        <taxon>Streptophyta</taxon>
        <taxon>Embryophyta</taxon>
        <taxon>Tracheophyta</taxon>
        <taxon>Spermatophyta</taxon>
        <taxon>Magnoliopsida</taxon>
        <taxon>eudicotyledons</taxon>
        <taxon>Gunneridae</taxon>
        <taxon>Pentapetalae</taxon>
        <taxon>asterids</taxon>
        <taxon>lamiids</taxon>
        <taxon>Lamiales</taxon>
        <taxon>Pedaliaceae</taxon>
        <taxon>Sesamum</taxon>
    </lineage>
</organism>